<dbReference type="AlphaFoldDB" id="U1GKR6"/>
<gene>
    <name evidence="1" type="ORF">EPUS_04238</name>
</gene>
<sequence>MKFIDKKHSEYVEKMKAAAPGSDFRVLVQFQPVTQSMVKHSVKSGGNVLGLEEIVAKGPTIMWLIAVTVDTAENQALTIEYRDAVNKYANSIGANKNWLYLNYALGDQDPIAGYGAEVVEFLKATSHKYAPKGVFQKLRGSGFKLPT</sequence>
<evidence type="ECO:0000313" key="1">
    <source>
        <dbReference type="EMBL" id="ERF72803.1"/>
    </source>
</evidence>
<dbReference type="HOGENOM" id="CLU_018354_3_0_1"/>
<protein>
    <recommendedName>
        <fullName evidence="3">Berberine/berberine-like domain-containing protein</fullName>
    </recommendedName>
</protein>
<organism evidence="1 2">
    <name type="scientific">Endocarpon pusillum (strain Z07020 / HMAS-L-300199)</name>
    <name type="common">Lichen-forming fungus</name>
    <dbReference type="NCBI Taxonomy" id="1263415"/>
    <lineage>
        <taxon>Eukaryota</taxon>
        <taxon>Fungi</taxon>
        <taxon>Dikarya</taxon>
        <taxon>Ascomycota</taxon>
        <taxon>Pezizomycotina</taxon>
        <taxon>Eurotiomycetes</taxon>
        <taxon>Chaetothyriomycetidae</taxon>
        <taxon>Verrucariales</taxon>
        <taxon>Verrucariaceae</taxon>
        <taxon>Endocarpon</taxon>
    </lineage>
</organism>
<proteinExistence type="predicted"/>
<dbReference type="eggNOG" id="KOG1231">
    <property type="taxonomic scope" value="Eukaryota"/>
</dbReference>
<dbReference type="Proteomes" id="UP000019373">
    <property type="component" value="Unassembled WGS sequence"/>
</dbReference>
<accession>U1GKR6</accession>
<dbReference type="GeneID" id="19239269"/>
<name>U1GKR6_ENDPU</name>
<dbReference type="EMBL" id="KE721034">
    <property type="protein sequence ID" value="ERF72803.1"/>
    <property type="molecule type" value="Genomic_DNA"/>
</dbReference>
<evidence type="ECO:0008006" key="3">
    <source>
        <dbReference type="Google" id="ProtNLM"/>
    </source>
</evidence>
<keyword evidence="2" id="KW-1185">Reference proteome</keyword>
<dbReference type="RefSeq" id="XP_007801525.1">
    <property type="nucleotide sequence ID" value="XM_007803334.1"/>
</dbReference>
<dbReference type="OrthoDB" id="2151789at2759"/>
<evidence type="ECO:0000313" key="2">
    <source>
        <dbReference type="Proteomes" id="UP000019373"/>
    </source>
</evidence>
<reference evidence="2" key="1">
    <citation type="journal article" date="2014" name="BMC Genomics">
        <title>Genome characteristics reveal the impact of lichenization on lichen-forming fungus Endocarpon pusillum Hedwig (Verrucariales, Ascomycota).</title>
        <authorList>
            <person name="Wang Y.-Y."/>
            <person name="Liu B."/>
            <person name="Zhang X.-Y."/>
            <person name="Zhou Q.-M."/>
            <person name="Zhang T."/>
            <person name="Li H."/>
            <person name="Yu Y.-F."/>
            <person name="Zhang X.-L."/>
            <person name="Hao X.-Y."/>
            <person name="Wang M."/>
            <person name="Wang L."/>
            <person name="Wei J.-C."/>
        </authorList>
    </citation>
    <scope>NUCLEOTIDE SEQUENCE [LARGE SCALE GENOMIC DNA]</scope>
    <source>
        <strain evidence="2">Z07020 / HMAS-L-300199</strain>
    </source>
</reference>